<evidence type="ECO:0000256" key="2">
    <source>
        <dbReference type="SAM" id="SignalP"/>
    </source>
</evidence>
<feature type="region of interest" description="Disordered" evidence="1">
    <location>
        <begin position="26"/>
        <end position="55"/>
    </location>
</feature>
<organism evidence="3 4">
    <name type="scientific">Araneus ventricosus</name>
    <name type="common">Orbweaver spider</name>
    <name type="synonym">Epeira ventricosa</name>
    <dbReference type="NCBI Taxonomy" id="182803"/>
    <lineage>
        <taxon>Eukaryota</taxon>
        <taxon>Metazoa</taxon>
        <taxon>Ecdysozoa</taxon>
        <taxon>Arthropoda</taxon>
        <taxon>Chelicerata</taxon>
        <taxon>Arachnida</taxon>
        <taxon>Araneae</taxon>
        <taxon>Araneomorphae</taxon>
        <taxon>Entelegynae</taxon>
        <taxon>Araneoidea</taxon>
        <taxon>Araneidae</taxon>
        <taxon>Araneus</taxon>
    </lineage>
</organism>
<evidence type="ECO:0000313" key="4">
    <source>
        <dbReference type="Proteomes" id="UP000499080"/>
    </source>
</evidence>
<dbReference type="Proteomes" id="UP000499080">
    <property type="component" value="Unassembled WGS sequence"/>
</dbReference>
<evidence type="ECO:0008006" key="5">
    <source>
        <dbReference type="Google" id="ProtNLM"/>
    </source>
</evidence>
<keyword evidence="4" id="KW-1185">Reference proteome</keyword>
<reference evidence="3 4" key="1">
    <citation type="journal article" date="2019" name="Sci. Rep.">
        <title>Orb-weaving spider Araneus ventricosus genome elucidates the spidroin gene catalogue.</title>
        <authorList>
            <person name="Kono N."/>
            <person name="Nakamura H."/>
            <person name="Ohtoshi R."/>
            <person name="Moran D.A.P."/>
            <person name="Shinohara A."/>
            <person name="Yoshida Y."/>
            <person name="Fujiwara M."/>
            <person name="Mori M."/>
            <person name="Tomita M."/>
            <person name="Arakawa K."/>
        </authorList>
    </citation>
    <scope>NUCLEOTIDE SEQUENCE [LARGE SCALE GENOMIC DNA]</scope>
</reference>
<gene>
    <name evidence="3" type="ORF">AVEN_191151_1</name>
</gene>
<feature type="signal peptide" evidence="2">
    <location>
        <begin position="1"/>
        <end position="19"/>
    </location>
</feature>
<keyword evidence="2" id="KW-0732">Signal</keyword>
<dbReference type="AlphaFoldDB" id="A0A4Y2B081"/>
<dbReference type="EMBL" id="BGPR01000038">
    <property type="protein sequence ID" value="GBL84706.1"/>
    <property type="molecule type" value="Genomic_DNA"/>
</dbReference>
<name>A0A4Y2B081_ARAVE</name>
<evidence type="ECO:0000313" key="3">
    <source>
        <dbReference type="EMBL" id="GBL84706.1"/>
    </source>
</evidence>
<evidence type="ECO:0000256" key="1">
    <source>
        <dbReference type="SAM" id="MobiDB-lite"/>
    </source>
</evidence>
<proteinExistence type="predicted"/>
<feature type="chain" id="PRO_5021233972" description="Secreted protein" evidence="2">
    <location>
        <begin position="20"/>
        <end position="101"/>
    </location>
</feature>
<comment type="caution">
    <text evidence="3">The sequence shown here is derived from an EMBL/GenBank/DDBJ whole genome shotgun (WGS) entry which is preliminary data.</text>
</comment>
<sequence length="101" mass="11507">MALWIFSLVLVLLISRFEATRGLFWDGSRNFEPRSEDEDDTRAGTPSTSFHATPTGGRLVTTYDIACSRPHTRRIFSEIGFRAWSPLAHSRDPTTRPLRPE</sequence>
<accession>A0A4Y2B081</accession>
<protein>
    <recommendedName>
        <fullName evidence="5">Secreted protein</fullName>
    </recommendedName>
</protein>